<keyword evidence="1 8" id="KW-0963">Cytoplasm</keyword>
<dbReference type="EMBL" id="CP093365">
    <property type="protein sequence ID" value="UQS84050.1"/>
    <property type="molecule type" value="Genomic_DNA"/>
</dbReference>
<dbReference type="EC" id="2.1.1.182" evidence="8"/>
<dbReference type="NCBIfam" id="TIGR00755">
    <property type="entry name" value="ksgA"/>
    <property type="match status" value="1"/>
</dbReference>
<evidence type="ECO:0000256" key="2">
    <source>
        <dbReference type="ARBA" id="ARBA00022552"/>
    </source>
</evidence>
<dbReference type="PANTHER" id="PTHR11727">
    <property type="entry name" value="DIMETHYLADENOSINE TRANSFERASE"/>
    <property type="match status" value="1"/>
</dbReference>
<comment type="similarity">
    <text evidence="8">Belongs to the class I-like SAM-binding methyltransferase superfamily. rRNA adenine N(6)-methyltransferase family. RsmA subfamily.</text>
</comment>
<dbReference type="Gene3D" id="1.10.8.100">
    <property type="entry name" value="Ribosomal RNA adenine dimethylase-like, domain 2"/>
    <property type="match status" value="1"/>
</dbReference>
<dbReference type="Proteomes" id="UP000831947">
    <property type="component" value="Chromosome"/>
</dbReference>
<comment type="function">
    <text evidence="8">Specifically dimethylates two adjacent adenosines (A1518 and A1519) in the loop of a conserved hairpin near the 3'-end of 16S rRNA in the 30S particle. May play a critical role in biogenesis of 30S subunits.</text>
</comment>
<dbReference type="GO" id="GO:0052908">
    <property type="term" value="F:16S rRNA (adenine(1518)-N(6)/adenine(1519)-N(6))-dimethyltransferase activity"/>
    <property type="evidence" value="ECO:0007669"/>
    <property type="project" value="UniProtKB-EC"/>
</dbReference>
<evidence type="ECO:0000256" key="7">
    <source>
        <dbReference type="ARBA" id="ARBA00049167"/>
    </source>
</evidence>
<evidence type="ECO:0000313" key="11">
    <source>
        <dbReference type="EMBL" id="UQS84050.1"/>
    </source>
</evidence>
<feature type="binding site" evidence="8 9">
    <location>
        <position position="105"/>
    </location>
    <ligand>
        <name>S-adenosyl-L-methionine</name>
        <dbReference type="ChEBI" id="CHEBI:59789"/>
    </ligand>
</feature>
<feature type="binding site" evidence="8 9">
    <location>
        <position position="32"/>
    </location>
    <ligand>
        <name>S-adenosyl-L-methionine</name>
        <dbReference type="ChEBI" id="CHEBI:59789"/>
    </ligand>
</feature>
<feature type="binding site" evidence="8 9">
    <location>
        <position position="130"/>
    </location>
    <ligand>
        <name>S-adenosyl-L-methionine</name>
        <dbReference type="ChEBI" id="CHEBI:59789"/>
    </ligand>
</feature>
<evidence type="ECO:0000256" key="5">
    <source>
        <dbReference type="ARBA" id="ARBA00022691"/>
    </source>
</evidence>
<gene>
    <name evidence="8 11" type="primary">rsmA</name>
    <name evidence="8" type="synonym">ksgA</name>
    <name evidence="11" type="ORF">MOO47_02380</name>
</gene>
<evidence type="ECO:0000256" key="4">
    <source>
        <dbReference type="ARBA" id="ARBA00022679"/>
    </source>
</evidence>
<keyword evidence="12" id="KW-1185">Reference proteome</keyword>
<dbReference type="PROSITE" id="PS51689">
    <property type="entry name" value="SAM_RNA_A_N6_MT"/>
    <property type="match status" value="1"/>
</dbReference>
<protein>
    <recommendedName>
        <fullName evidence="8">Ribosomal RNA small subunit methyltransferase A</fullName>
        <ecNumber evidence="8">2.1.1.182</ecNumber>
    </recommendedName>
    <alternativeName>
        <fullName evidence="8">16S rRNA (adenine(1518)-N(6)/adenine(1519)-N(6))-dimethyltransferase</fullName>
    </alternativeName>
    <alternativeName>
        <fullName evidence="8">16S rRNA dimethyladenosine transferase</fullName>
    </alternativeName>
    <alternativeName>
        <fullName evidence="8">16S rRNA dimethylase</fullName>
    </alternativeName>
    <alternativeName>
        <fullName evidence="8">S-adenosylmethionine-6-N', N'-adenosyl(rRNA) dimethyltransferase</fullName>
    </alternativeName>
</protein>
<feature type="domain" description="Ribosomal RNA adenine methylase transferase N-terminal" evidence="10">
    <location>
        <begin position="39"/>
        <end position="215"/>
    </location>
</feature>
<dbReference type="PANTHER" id="PTHR11727:SF7">
    <property type="entry name" value="DIMETHYLADENOSINE TRANSFERASE-RELATED"/>
    <property type="match status" value="1"/>
</dbReference>
<dbReference type="InterPro" id="IPR020596">
    <property type="entry name" value="rRNA_Ade_Mease_Trfase_CS"/>
</dbReference>
<dbReference type="Pfam" id="PF00398">
    <property type="entry name" value="RrnaAD"/>
    <property type="match status" value="1"/>
</dbReference>
<feature type="binding site" evidence="8 9">
    <location>
        <position position="59"/>
    </location>
    <ligand>
        <name>S-adenosyl-L-methionine</name>
        <dbReference type="ChEBI" id="CHEBI:59789"/>
    </ligand>
</feature>
<evidence type="ECO:0000259" key="10">
    <source>
        <dbReference type="SMART" id="SM00650"/>
    </source>
</evidence>
<keyword evidence="6 8" id="KW-0694">RNA-binding</keyword>
<dbReference type="SUPFAM" id="SSF53335">
    <property type="entry name" value="S-adenosyl-L-methionine-dependent methyltransferases"/>
    <property type="match status" value="1"/>
</dbReference>
<dbReference type="SMART" id="SM00650">
    <property type="entry name" value="rADc"/>
    <property type="match status" value="1"/>
</dbReference>
<evidence type="ECO:0000256" key="3">
    <source>
        <dbReference type="ARBA" id="ARBA00022603"/>
    </source>
</evidence>
<evidence type="ECO:0000313" key="12">
    <source>
        <dbReference type="Proteomes" id="UP000831947"/>
    </source>
</evidence>
<dbReference type="InterPro" id="IPR029063">
    <property type="entry name" value="SAM-dependent_MTases_sf"/>
</dbReference>
<dbReference type="InterPro" id="IPR011530">
    <property type="entry name" value="rRNA_adenine_dimethylase"/>
</dbReference>
<evidence type="ECO:0000256" key="9">
    <source>
        <dbReference type="PROSITE-ProRule" id="PRU01026"/>
    </source>
</evidence>
<comment type="catalytic activity">
    <reaction evidence="8">
        <text>adenosine(1518)/adenosine(1519) in 16S rRNA + 4 S-adenosyl-L-methionine = N(6)-dimethyladenosine(1518)/N(6)-dimethyladenosine(1519) in 16S rRNA + 4 S-adenosyl-L-homocysteine + 4 H(+)</text>
        <dbReference type="Rhea" id="RHEA:19609"/>
        <dbReference type="Rhea" id="RHEA-COMP:10232"/>
        <dbReference type="Rhea" id="RHEA-COMP:10233"/>
        <dbReference type="ChEBI" id="CHEBI:15378"/>
        <dbReference type="ChEBI" id="CHEBI:57856"/>
        <dbReference type="ChEBI" id="CHEBI:59789"/>
        <dbReference type="ChEBI" id="CHEBI:74411"/>
        <dbReference type="ChEBI" id="CHEBI:74493"/>
        <dbReference type="EC" id="2.1.1.182"/>
    </reaction>
</comment>
<dbReference type="CDD" id="cd02440">
    <property type="entry name" value="AdoMet_MTases"/>
    <property type="match status" value="1"/>
</dbReference>
<comment type="catalytic activity">
    <reaction evidence="7">
        <text>adenosine(2085) in 23S rRNA + 2 S-adenosyl-L-methionine = N(6)-dimethyladenosine(2085) in 23S rRNA + 2 S-adenosyl-L-homocysteine + 2 H(+)</text>
        <dbReference type="Rhea" id="RHEA:42784"/>
        <dbReference type="Rhea" id="RHEA-COMP:10237"/>
        <dbReference type="Rhea" id="RHEA-COMP:10238"/>
        <dbReference type="ChEBI" id="CHEBI:15378"/>
        <dbReference type="ChEBI" id="CHEBI:57856"/>
        <dbReference type="ChEBI" id="CHEBI:59789"/>
        <dbReference type="ChEBI" id="CHEBI:74411"/>
        <dbReference type="ChEBI" id="CHEBI:74493"/>
        <dbReference type="EC" id="2.1.1.184"/>
    </reaction>
</comment>
<dbReference type="PROSITE" id="PS01131">
    <property type="entry name" value="RRNA_A_DIMETH"/>
    <property type="match status" value="1"/>
</dbReference>
<proteinExistence type="inferred from homology"/>
<dbReference type="RefSeq" id="WP_249513234.1">
    <property type="nucleotide sequence ID" value="NZ_CP093365.1"/>
</dbReference>
<organism evidence="11 12">
    <name type="scientific">Bombilactobacillus thymidiniphilus</name>
    <dbReference type="NCBI Taxonomy" id="2923363"/>
    <lineage>
        <taxon>Bacteria</taxon>
        <taxon>Bacillati</taxon>
        <taxon>Bacillota</taxon>
        <taxon>Bacilli</taxon>
        <taxon>Lactobacillales</taxon>
        <taxon>Lactobacillaceae</taxon>
        <taxon>Bombilactobacillus</taxon>
    </lineage>
</organism>
<keyword evidence="4 8" id="KW-0808">Transferase</keyword>
<evidence type="ECO:0000256" key="1">
    <source>
        <dbReference type="ARBA" id="ARBA00022490"/>
    </source>
</evidence>
<accession>A0ABY4PE70</accession>
<name>A0ABY4PE70_9LACO</name>
<dbReference type="InterPro" id="IPR001737">
    <property type="entry name" value="KsgA/Erm"/>
</dbReference>
<feature type="binding site" evidence="8 9">
    <location>
        <position position="80"/>
    </location>
    <ligand>
        <name>S-adenosyl-L-methionine</name>
        <dbReference type="ChEBI" id="CHEBI:59789"/>
    </ligand>
</feature>
<keyword evidence="2 8" id="KW-0698">rRNA processing</keyword>
<dbReference type="InterPro" id="IPR020598">
    <property type="entry name" value="rRNA_Ade_methylase_Trfase_N"/>
</dbReference>
<feature type="binding site" evidence="8 9">
    <location>
        <position position="34"/>
    </location>
    <ligand>
        <name>S-adenosyl-L-methionine</name>
        <dbReference type="ChEBI" id="CHEBI:59789"/>
    </ligand>
</feature>
<keyword evidence="5 8" id="KW-0949">S-adenosyl-L-methionine</keyword>
<keyword evidence="3 8" id="KW-0489">Methyltransferase</keyword>
<reference evidence="11 12" key="1">
    <citation type="journal article" date="2022" name="Int. J. Syst. Evol. Microbiol.">
        <title>Apilactobacillus apisilvae sp. nov., Nicolia spurrieriana gen. nov. sp. nov., Bombilactobacillus folatiphilus sp. nov. and Bombilactobacillus thymidiniphilus sp. nov., four new lactic acid bacterial isolates from stingless bees Tetragonula carbonaria and Austroplebeia australis.</title>
        <authorList>
            <person name="Oliphant S.A."/>
            <person name="Watson-Haigh N.S."/>
            <person name="Sumby K.M."/>
            <person name="Gardner J."/>
            <person name="Groom S."/>
            <person name="Jiranek V."/>
        </authorList>
    </citation>
    <scope>NUCLEOTIDE SEQUENCE [LARGE SCALE GENOMIC DNA]</scope>
    <source>
        <strain evidence="11 12">SG4_A1</strain>
    </source>
</reference>
<dbReference type="HAMAP" id="MF_00607">
    <property type="entry name" value="16SrRNA_methyltr_A"/>
    <property type="match status" value="1"/>
</dbReference>
<dbReference type="Gene3D" id="3.40.50.150">
    <property type="entry name" value="Vaccinia Virus protein VP39"/>
    <property type="match status" value="1"/>
</dbReference>
<dbReference type="InterPro" id="IPR023165">
    <property type="entry name" value="rRNA_Ade_diMease-like_C"/>
</dbReference>
<sequence length="296" mass="33476">MTVEKFDIADPVRTRAILEKYRIRPKKSLGQNFLNAPVVIDQIVDSAQIGSTDIVLEIGPGIGALTQQLAKVAHKVFAFELDQNLLPVLQENLADYSNVQVINADFLQIDLRQFFTKNDLQTKSIKVVANLPYYVTTPILWHLLNAQVSLQRLVLMMQKEVAERLSAQPNHREYGALSVAVQTKTEVEITQIVPRSAFVPQPNVDSAVVSFDLTKKPDYGIQDTELFMKVVNAVFKQKRKNLWNNLINLVGKTTANKEQLQEIFDQLQWLHQVRAEQLSIADLVKLAKLLHATNLV</sequence>
<evidence type="ECO:0000256" key="8">
    <source>
        <dbReference type="HAMAP-Rule" id="MF_00607"/>
    </source>
</evidence>
<evidence type="ECO:0000256" key="6">
    <source>
        <dbReference type="ARBA" id="ARBA00022884"/>
    </source>
</evidence>
<comment type="subcellular location">
    <subcellularLocation>
        <location evidence="8">Cytoplasm</location>
    </subcellularLocation>
</comment>